<dbReference type="Proteomes" id="UP000276603">
    <property type="component" value="Unassembled WGS sequence"/>
</dbReference>
<proteinExistence type="predicted"/>
<dbReference type="OrthoDB" id="158267at2"/>
<gene>
    <name evidence="3" type="ORF">D7Z94_07175</name>
</gene>
<comment type="caution">
    <text evidence="3">The sequence shown here is derived from an EMBL/GenBank/DDBJ whole genome shotgun (WGS) entry which is preliminary data.</text>
</comment>
<dbReference type="InterPro" id="IPR051532">
    <property type="entry name" value="Ester_Hydrolysis_Enzymes"/>
</dbReference>
<accession>A0A3B0CFA3</accession>
<keyword evidence="3" id="KW-0378">Hydrolase</keyword>
<evidence type="ECO:0000313" key="4">
    <source>
        <dbReference type="Proteomes" id="UP000276603"/>
    </source>
</evidence>
<dbReference type="RefSeq" id="WP_120710794.1">
    <property type="nucleotide sequence ID" value="NZ_RBCJ01000001.1"/>
</dbReference>
<dbReference type="InterPro" id="IPR013830">
    <property type="entry name" value="SGNH_hydro"/>
</dbReference>
<reference evidence="3 4" key="1">
    <citation type="submission" date="2018-10" db="EMBL/GenBank/DDBJ databases">
        <title>Ulvibacterium marinum gen. nov., sp. nov., a novel marine bacterium of the family Flavobacteriaceae, isolated from a culture of the green alga Ulva prolifera.</title>
        <authorList>
            <person name="Zhang Z."/>
        </authorList>
    </citation>
    <scope>NUCLEOTIDE SEQUENCE [LARGE SCALE GENOMIC DNA]</scope>
    <source>
        <strain evidence="3 4">CCMM003</strain>
    </source>
</reference>
<dbReference type="PROSITE" id="PS51257">
    <property type="entry name" value="PROKAR_LIPOPROTEIN"/>
    <property type="match status" value="1"/>
</dbReference>
<dbReference type="Gene3D" id="3.40.50.1110">
    <property type="entry name" value="SGNH hydrolase"/>
    <property type="match status" value="1"/>
</dbReference>
<dbReference type="CDD" id="cd01832">
    <property type="entry name" value="SGNH_hydrolase_like_1"/>
    <property type="match status" value="1"/>
</dbReference>
<evidence type="ECO:0000259" key="2">
    <source>
        <dbReference type="Pfam" id="PF13472"/>
    </source>
</evidence>
<evidence type="ECO:0000313" key="3">
    <source>
        <dbReference type="EMBL" id="RKN83588.1"/>
    </source>
</evidence>
<protein>
    <submittedName>
        <fullName evidence="3">SGNH/GDSL hydrolase family protein</fullName>
    </submittedName>
</protein>
<dbReference type="InterPro" id="IPR036514">
    <property type="entry name" value="SGNH_hydro_sf"/>
</dbReference>
<dbReference type="PANTHER" id="PTHR30383:SF5">
    <property type="entry name" value="SGNH HYDROLASE-TYPE ESTERASE DOMAIN-CONTAINING PROTEIN"/>
    <property type="match status" value="1"/>
</dbReference>
<sequence>MFSRLLKGNLLLIVFFTVLGLACSTDEAVATDMLEPEQKISPGTSIRYLALGDSYTAGTGIDTLQSFPRQLQQTLASELTRGVTVQVVARAGWRTDNLINALEGETLEDSYDFVTLLIGVNNQFQNRPFSQYEDEFPKLLNRALNLAGDNPERVVVISIPDYSYTPFGQNLGFENISDEIDGYNNFAKIITEENGIPFVDITDISRNGLEDISLVARDNLHLSEKAYQMFLDRIVPDAISKLKD</sequence>
<feature type="signal peptide" evidence="1">
    <location>
        <begin position="1"/>
        <end position="22"/>
    </location>
</feature>
<dbReference type="EMBL" id="RBCJ01000001">
    <property type="protein sequence ID" value="RKN83588.1"/>
    <property type="molecule type" value="Genomic_DNA"/>
</dbReference>
<organism evidence="3 4">
    <name type="scientific">Ulvibacterium marinum</name>
    <dbReference type="NCBI Taxonomy" id="2419782"/>
    <lineage>
        <taxon>Bacteria</taxon>
        <taxon>Pseudomonadati</taxon>
        <taxon>Bacteroidota</taxon>
        <taxon>Flavobacteriia</taxon>
        <taxon>Flavobacteriales</taxon>
        <taxon>Flavobacteriaceae</taxon>
        <taxon>Ulvibacterium</taxon>
    </lineage>
</organism>
<keyword evidence="1" id="KW-0732">Signal</keyword>
<dbReference type="AlphaFoldDB" id="A0A3B0CFA3"/>
<dbReference type="SUPFAM" id="SSF52266">
    <property type="entry name" value="SGNH hydrolase"/>
    <property type="match status" value="1"/>
</dbReference>
<feature type="chain" id="PRO_5017414016" evidence="1">
    <location>
        <begin position="23"/>
        <end position="244"/>
    </location>
</feature>
<name>A0A3B0CFA3_9FLAO</name>
<keyword evidence="4" id="KW-1185">Reference proteome</keyword>
<dbReference type="Pfam" id="PF13472">
    <property type="entry name" value="Lipase_GDSL_2"/>
    <property type="match status" value="1"/>
</dbReference>
<feature type="domain" description="SGNH hydrolase-type esterase" evidence="2">
    <location>
        <begin position="50"/>
        <end position="228"/>
    </location>
</feature>
<dbReference type="GO" id="GO:0004622">
    <property type="term" value="F:phosphatidylcholine lysophospholipase activity"/>
    <property type="evidence" value="ECO:0007669"/>
    <property type="project" value="TreeGrafter"/>
</dbReference>
<dbReference type="PANTHER" id="PTHR30383">
    <property type="entry name" value="THIOESTERASE 1/PROTEASE 1/LYSOPHOSPHOLIPASE L1"/>
    <property type="match status" value="1"/>
</dbReference>
<evidence type="ECO:0000256" key="1">
    <source>
        <dbReference type="SAM" id="SignalP"/>
    </source>
</evidence>